<dbReference type="InterPro" id="IPR038109">
    <property type="entry name" value="DNA_bind_recomb_sf"/>
</dbReference>
<keyword evidence="3" id="KW-0175">Coiled coil</keyword>
<dbReference type="InterPro" id="IPR025827">
    <property type="entry name" value="Zn_ribbon_recom_dom"/>
</dbReference>
<proteinExistence type="predicted"/>
<keyword evidence="7" id="KW-1185">Reference proteome</keyword>
<feature type="domain" description="Recombinase" evidence="5">
    <location>
        <begin position="163"/>
        <end position="306"/>
    </location>
</feature>
<dbReference type="SMART" id="SM00857">
    <property type="entry name" value="Resolvase"/>
    <property type="match status" value="1"/>
</dbReference>
<dbReference type="InterPro" id="IPR029016">
    <property type="entry name" value="GAF-like_dom_sf"/>
</dbReference>
<dbReference type="GO" id="GO:0003677">
    <property type="term" value="F:DNA binding"/>
    <property type="evidence" value="ECO:0007669"/>
    <property type="project" value="UniProtKB-KW"/>
</dbReference>
<keyword evidence="1" id="KW-0238">DNA-binding</keyword>
<protein>
    <submittedName>
        <fullName evidence="6">Stage V sporulation protein T</fullName>
    </submittedName>
</protein>
<feature type="coiled-coil region" evidence="3">
    <location>
        <begin position="406"/>
        <end position="469"/>
    </location>
</feature>
<dbReference type="Gene3D" id="3.30.450.40">
    <property type="match status" value="1"/>
</dbReference>
<dbReference type="SUPFAM" id="SSF53041">
    <property type="entry name" value="Resolvase-like"/>
    <property type="match status" value="1"/>
</dbReference>
<organism evidence="6 7">
    <name type="scientific">Anaerotignum lactatifermentans DSM 14214</name>
    <dbReference type="NCBI Taxonomy" id="1121323"/>
    <lineage>
        <taxon>Bacteria</taxon>
        <taxon>Bacillati</taxon>
        <taxon>Bacillota</taxon>
        <taxon>Clostridia</taxon>
        <taxon>Lachnospirales</taxon>
        <taxon>Anaerotignaceae</taxon>
        <taxon>Anaerotignum</taxon>
    </lineage>
</organism>
<keyword evidence="2" id="KW-0233">DNA recombination</keyword>
<name>A0A1M6PIA3_9FIRM</name>
<dbReference type="PROSITE" id="PS51737">
    <property type="entry name" value="RECOMBINASE_DNA_BIND"/>
    <property type="match status" value="1"/>
</dbReference>
<dbReference type="PANTHER" id="PTHR30461">
    <property type="entry name" value="DNA-INVERTASE FROM LAMBDOID PROPHAGE"/>
    <property type="match status" value="1"/>
</dbReference>
<feature type="domain" description="Resolvase/invertase-type recombinase catalytic" evidence="4">
    <location>
        <begin position="6"/>
        <end position="156"/>
    </location>
</feature>
<dbReference type="Pfam" id="PF00239">
    <property type="entry name" value="Resolvase"/>
    <property type="match status" value="1"/>
</dbReference>
<accession>A0A1M6PIA3</accession>
<dbReference type="InterPro" id="IPR036162">
    <property type="entry name" value="Resolvase-like_N_sf"/>
</dbReference>
<evidence type="ECO:0000313" key="6">
    <source>
        <dbReference type="EMBL" id="SHK07675.1"/>
    </source>
</evidence>
<evidence type="ECO:0000259" key="5">
    <source>
        <dbReference type="PROSITE" id="PS51737"/>
    </source>
</evidence>
<evidence type="ECO:0000256" key="2">
    <source>
        <dbReference type="ARBA" id="ARBA00023172"/>
    </source>
</evidence>
<dbReference type="Proteomes" id="UP000183975">
    <property type="component" value="Unassembled WGS sequence"/>
</dbReference>
<dbReference type="OrthoDB" id="9804620at2"/>
<dbReference type="GO" id="GO:0000150">
    <property type="term" value="F:DNA strand exchange activity"/>
    <property type="evidence" value="ECO:0007669"/>
    <property type="project" value="InterPro"/>
</dbReference>
<dbReference type="InterPro" id="IPR050639">
    <property type="entry name" value="SSR_resolvase"/>
</dbReference>
<gene>
    <name evidence="6" type="ORF">SAMN02745138_01105</name>
</gene>
<dbReference type="EMBL" id="FRAH01000014">
    <property type="protein sequence ID" value="SHK07675.1"/>
    <property type="molecule type" value="Genomic_DNA"/>
</dbReference>
<sequence>MTETYDIAGYCRISVDEEMDRDNTSIENQKAIIEDYVKQKFPGSTLTFYEDRDRSGYTFEKREGYQKMRPLLMGHKYDILIVKDFSRFSRRNSRGLVELEDLRDNGVRIISIGDNVDFPTFDDWTVIQFRFMMNEMPVTDTSKKVKSVIDRRQNDGKWICAVPYGYIITNTKNMTIAIDPPAAQVVQTIFTRYNEGWGYKKIANYLTEQKIPTPRMHEKMRREANGEETKIQARQEWSIVTIQGILENDFYIGTLRQGKYTRKRINGPEIKKDELDHIVFENHHEAIIDKQTFAMAQEQRKKRTRSNYRGIKKYDNVYSGFLYCGDCGSPMFSMSRSDLKPAYLCGTYHKRGRKGCTSHHIRVDLLDGILKEYILKIKENSEGILERLNASLKAEKAAVQTNAETASNIQKQIDDALAELKATKRQRIRDIMKHPEKEAILEETYDEMEAELEEKISALKAQAELNENQKNNMIRINRITKTALDVFDEILQKEKLDKVDLDFLIDRITVYENRIEIKLKADIEAILNTEGVFVLHEQKGETAANFDCGIIDIAASRIVHQVRNRKDKVYDVNVISDGDPLEIFTDREGEIILKKYSPIGELGAFAKEYAESLAQTAGHVTCIVDKDRIIAVSGGAKKEFLEKRISPEMEECINKRTPFAAEAGDGQFVPVLHDGDGSEYPYQLMVPIIAEGDALGAVLFLSKEQKMGEVEGKLAQTAAGFLGKQMES</sequence>
<evidence type="ECO:0000256" key="1">
    <source>
        <dbReference type="ARBA" id="ARBA00023125"/>
    </source>
</evidence>
<dbReference type="PANTHER" id="PTHR30461:SF2">
    <property type="entry name" value="SERINE RECOMBINASE PINE-RELATED"/>
    <property type="match status" value="1"/>
</dbReference>
<dbReference type="PROSITE" id="PS51736">
    <property type="entry name" value="RECOMBINASES_3"/>
    <property type="match status" value="1"/>
</dbReference>
<dbReference type="Pfam" id="PF07508">
    <property type="entry name" value="Recombinase"/>
    <property type="match status" value="1"/>
</dbReference>
<dbReference type="InterPro" id="IPR006119">
    <property type="entry name" value="Resolv_N"/>
</dbReference>
<dbReference type="InterPro" id="IPR011109">
    <property type="entry name" value="DNA_bind_recombinase_dom"/>
</dbReference>
<dbReference type="Gene3D" id="3.90.1750.20">
    <property type="entry name" value="Putative Large Serine Recombinase, Chain B, Domain 2"/>
    <property type="match status" value="1"/>
</dbReference>
<reference evidence="6 7" key="1">
    <citation type="submission" date="2016-11" db="EMBL/GenBank/DDBJ databases">
        <authorList>
            <person name="Jaros S."/>
            <person name="Januszkiewicz K."/>
            <person name="Wedrychowicz H."/>
        </authorList>
    </citation>
    <scope>NUCLEOTIDE SEQUENCE [LARGE SCALE GENOMIC DNA]</scope>
    <source>
        <strain evidence="6 7">DSM 14214</strain>
    </source>
</reference>
<dbReference type="Pfam" id="PF15714">
    <property type="entry name" value="SpoVT_C"/>
    <property type="match status" value="1"/>
</dbReference>
<evidence type="ECO:0000313" key="7">
    <source>
        <dbReference type="Proteomes" id="UP000183975"/>
    </source>
</evidence>
<dbReference type="AlphaFoldDB" id="A0A1M6PIA3"/>
<dbReference type="Pfam" id="PF13408">
    <property type="entry name" value="Zn_ribbon_recom"/>
    <property type="match status" value="1"/>
</dbReference>
<evidence type="ECO:0000256" key="3">
    <source>
        <dbReference type="SAM" id="Coils"/>
    </source>
</evidence>
<evidence type="ECO:0000259" key="4">
    <source>
        <dbReference type="PROSITE" id="PS51736"/>
    </source>
</evidence>
<dbReference type="Gene3D" id="3.40.50.1390">
    <property type="entry name" value="Resolvase, N-terminal catalytic domain"/>
    <property type="match status" value="1"/>
</dbReference>